<feature type="domain" description="Cyclic nucleotide-binding" evidence="4">
    <location>
        <begin position="9"/>
        <end position="108"/>
    </location>
</feature>
<dbReference type="InterPro" id="IPR014710">
    <property type="entry name" value="RmlC-like_jellyroll"/>
</dbReference>
<dbReference type="PROSITE" id="PS51063">
    <property type="entry name" value="HTH_CRP_2"/>
    <property type="match status" value="1"/>
</dbReference>
<dbReference type="EMBL" id="FWXV01000003">
    <property type="protein sequence ID" value="SMD09878.1"/>
    <property type="molecule type" value="Genomic_DNA"/>
</dbReference>
<dbReference type="CDD" id="cd00038">
    <property type="entry name" value="CAP_ED"/>
    <property type="match status" value="1"/>
</dbReference>
<name>A0A1W2EL59_KIBAR</name>
<keyword evidence="7" id="KW-1185">Reference proteome</keyword>
<evidence type="ECO:0000313" key="7">
    <source>
        <dbReference type="Proteomes" id="UP000192674"/>
    </source>
</evidence>
<evidence type="ECO:0000256" key="2">
    <source>
        <dbReference type="ARBA" id="ARBA00023125"/>
    </source>
</evidence>
<dbReference type="InterPro" id="IPR050397">
    <property type="entry name" value="Env_Response_Regulators"/>
</dbReference>
<protein>
    <submittedName>
        <fullName evidence="6">cAMP-binding domain of CRP or a regulatory subunit of cAMP-dependent protein kinases</fullName>
    </submittedName>
</protein>
<evidence type="ECO:0000259" key="4">
    <source>
        <dbReference type="PROSITE" id="PS50042"/>
    </source>
</evidence>
<dbReference type="AlphaFoldDB" id="A0A1W2EL59"/>
<dbReference type="GO" id="GO:0016301">
    <property type="term" value="F:kinase activity"/>
    <property type="evidence" value="ECO:0007669"/>
    <property type="project" value="UniProtKB-KW"/>
</dbReference>
<reference evidence="6 7" key="1">
    <citation type="submission" date="2017-04" db="EMBL/GenBank/DDBJ databases">
        <authorList>
            <person name="Afonso C.L."/>
            <person name="Miller P.J."/>
            <person name="Scott M.A."/>
            <person name="Spackman E."/>
            <person name="Goraichik I."/>
            <person name="Dimitrov K.M."/>
            <person name="Suarez D.L."/>
            <person name="Swayne D.E."/>
        </authorList>
    </citation>
    <scope>NUCLEOTIDE SEQUENCE [LARGE SCALE GENOMIC DNA]</scope>
    <source>
        <strain evidence="6 7">DSM 43828</strain>
    </source>
</reference>
<dbReference type="RefSeq" id="WP_160096636.1">
    <property type="nucleotide sequence ID" value="NZ_FWXV01000003.1"/>
</dbReference>
<dbReference type="InterPro" id="IPR000595">
    <property type="entry name" value="cNMP-bd_dom"/>
</dbReference>
<keyword evidence="2" id="KW-0238">DNA-binding</keyword>
<accession>A0A1W2EL59</accession>
<organism evidence="6 7">
    <name type="scientific">Kibdelosporangium aridum</name>
    <dbReference type="NCBI Taxonomy" id="2030"/>
    <lineage>
        <taxon>Bacteria</taxon>
        <taxon>Bacillati</taxon>
        <taxon>Actinomycetota</taxon>
        <taxon>Actinomycetes</taxon>
        <taxon>Pseudonocardiales</taxon>
        <taxon>Pseudonocardiaceae</taxon>
        <taxon>Kibdelosporangium</taxon>
    </lineage>
</organism>
<evidence type="ECO:0000256" key="1">
    <source>
        <dbReference type="ARBA" id="ARBA00023015"/>
    </source>
</evidence>
<feature type="domain" description="HTH crp-type" evidence="5">
    <location>
        <begin position="141"/>
        <end position="214"/>
    </location>
</feature>
<dbReference type="InterPro" id="IPR036388">
    <property type="entry name" value="WH-like_DNA-bd_sf"/>
</dbReference>
<dbReference type="GO" id="GO:0003677">
    <property type="term" value="F:DNA binding"/>
    <property type="evidence" value="ECO:0007669"/>
    <property type="project" value="UniProtKB-KW"/>
</dbReference>
<dbReference type="Proteomes" id="UP000192674">
    <property type="component" value="Unassembled WGS sequence"/>
</dbReference>
<evidence type="ECO:0000256" key="3">
    <source>
        <dbReference type="ARBA" id="ARBA00023163"/>
    </source>
</evidence>
<dbReference type="InterPro" id="IPR012318">
    <property type="entry name" value="HTH_CRP"/>
</dbReference>
<keyword evidence="6" id="KW-0808">Transferase</keyword>
<dbReference type="Pfam" id="PF13545">
    <property type="entry name" value="HTH_Crp_2"/>
    <property type="match status" value="1"/>
</dbReference>
<dbReference type="GO" id="GO:0005829">
    <property type="term" value="C:cytosol"/>
    <property type="evidence" value="ECO:0007669"/>
    <property type="project" value="TreeGrafter"/>
</dbReference>
<dbReference type="SUPFAM" id="SSF51206">
    <property type="entry name" value="cAMP-binding domain-like"/>
    <property type="match status" value="1"/>
</dbReference>
<dbReference type="Gene3D" id="1.10.10.10">
    <property type="entry name" value="Winged helix-like DNA-binding domain superfamily/Winged helix DNA-binding domain"/>
    <property type="match status" value="1"/>
</dbReference>
<dbReference type="PANTHER" id="PTHR24567:SF74">
    <property type="entry name" value="HTH-TYPE TRANSCRIPTIONAL REGULATOR ARCR"/>
    <property type="match status" value="1"/>
</dbReference>
<sequence length="222" mass="24683">MTKNITRDIAEMLTADQRVALDALGAPVHFQAGERIFREGEPSRSVLVIRTGNVKVTRHNVNGKEAILAIRGADEVLGDEGALTGDPRLATVTTIAEVDALDIGADDFVAFVDEHRLWPQMYRDVVRRMRQSEERLMHAPLSVKSRLARWLLELATEVGEKTDEGWVIEWTLSQQDLATGIGATRDAVAIALRQLREQEVLRTGRQRIVVLDVERLRAAASG</sequence>
<dbReference type="OrthoDB" id="41390at2"/>
<evidence type="ECO:0000259" key="5">
    <source>
        <dbReference type="PROSITE" id="PS51063"/>
    </source>
</evidence>
<dbReference type="PANTHER" id="PTHR24567">
    <property type="entry name" value="CRP FAMILY TRANSCRIPTIONAL REGULATORY PROTEIN"/>
    <property type="match status" value="1"/>
</dbReference>
<dbReference type="GO" id="GO:0003700">
    <property type="term" value="F:DNA-binding transcription factor activity"/>
    <property type="evidence" value="ECO:0007669"/>
    <property type="project" value="TreeGrafter"/>
</dbReference>
<gene>
    <name evidence="6" type="ORF">SAMN05661093_04531</name>
</gene>
<dbReference type="SUPFAM" id="SSF46785">
    <property type="entry name" value="Winged helix' DNA-binding domain"/>
    <property type="match status" value="1"/>
</dbReference>
<dbReference type="Gene3D" id="2.60.120.10">
    <property type="entry name" value="Jelly Rolls"/>
    <property type="match status" value="1"/>
</dbReference>
<dbReference type="InterPro" id="IPR036390">
    <property type="entry name" value="WH_DNA-bd_sf"/>
</dbReference>
<dbReference type="InterPro" id="IPR018490">
    <property type="entry name" value="cNMP-bd_dom_sf"/>
</dbReference>
<evidence type="ECO:0000313" key="6">
    <source>
        <dbReference type="EMBL" id="SMD09878.1"/>
    </source>
</evidence>
<dbReference type="Pfam" id="PF00027">
    <property type="entry name" value="cNMP_binding"/>
    <property type="match status" value="1"/>
</dbReference>
<dbReference type="SMART" id="SM00100">
    <property type="entry name" value="cNMP"/>
    <property type="match status" value="1"/>
</dbReference>
<keyword evidence="6" id="KW-0418">Kinase</keyword>
<keyword evidence="1" id="KW-0805">Transcription regulation</keyword>
<dbReference type="SMART" id="SM00419">
    <property type="entry name" value="HTH_CRP"/>
    <property type="match status" value="1"/>
</dbReference>
<proteinExistence type="predicted"/>
<dbReference type="PROSITE" id="PS50042">
    <property type="entry name" value="CNMP_BINDING_3"/>
    <property type="match status" value="1"/>
</dbReference>
<keyword evidence="3" id="KW-0804">Transcription</keyword>